<organism evidence="1 2">
    <name type="scientific">Microbacterium rhizomatis</name>
    <dbReference type="NCBI Taxonomy" id="1631477"/>
    <lineage>
        <taxon>Bacteria</taxon>
        <taxon>Bacillati</taxon>
        <taxon>Actinomycetota</taxon>
        <taxon>Actinomycetes</taxon>
        <taxon>Micrococcales</taxon>
        <taxon>Microbacteriaceae</taxon>
        <taxon>Microbacterium</taxon>
    </lineage>
</organism>
<dbReference type="OrthoDB" id="5070978at2"/>
<protein>
    <submittedName>
        <fullName evidence="1">Uncharacterized protein</fullName>
    </submittedName>
</protein>
<dbReference type="RefSeq" id="WP_150449079.1">
    <property type="nucleotide sequence ID" value="NZ_VYSA01000002.1"/>
</dbReference>
<dbReference type="EMBL" id="VYSA01000002">
    <property type="protein sequence ID" value="KAA9108048.1"/>
    <property type="molecule type" value="Genomic_DNA"/>
</dbReference>
<gene>
    <name evidence="1" type="ORF">F6B43_11565</name>
</gene>
<evidence type="ECO:0000313" key="2">
    <source>
        <dbReference type="Proteomes" id="UP000325827"/>
    </source>
</evidence>
<dbReference type="Pfam" id="PF20317">
    <property type="entry name" value="HTH_60"/>
    <property type="match status" value="1"/>
</dbReference>
<dbReference type="AlphaFoldDB" id="A0A5J5J474"/>
<dbReference type="InterPro" id="IPR046930">
    <property type="entry name" value="HTH_60"/>
</dbReference>
<evidence type="ECO:0000313" key="1">
    <source>
        <dbReference type="EMBL" id="KAA9108048.1"/>
    </source>
</evidence>
<comment type="caution">
    <text evidence="1">The sequence shown here is derived from an EMBL/GenBank/DDBJ whole genome shotgun (WGS) entry which is preliminary data.</text>
</comment>
<accession>A0A5J5J474</accession>
<keyword evidence="2" id="KW-1185">Reference proteome</keyword>
<dbReference type="Proteomes" id="UP000325827">
    <property type="component" value="Unassembled WGS sequence"/>
</dbReference>
<proteinExistence type="predicted"/>
<sequence>MMTQGTSVTADLRRLIAEDRLSAHALQAMTQIDAGKLDGLLTDTSSLAAQSKRGEHALLPEESARISVLTAQLAYGMDIDDDERLRGIVESLTAECGLTLRNIARLTGLDIEDLGMALTDPGSLPSETKYILALRGSHLINAVNLARPR</sequence>
<name>A0A5J5J474_9MICO</name>
<reference evidence="2" key="1">
    <citation type="submission" date="2019-09" db="EMBL/GenBank/DDBJ databases">
        <title>Mumia zhuanghuii sp. nov. isolated from the intestinal contents of plateau pika (Ochotona curzoniae) in the Qinghai-Tibet plateau of China.</title>
        <authorList>
            <person name="Tian Z."/>
        </authorList>
    </citation>
    <scope>NUCLEOTIDE SEQUENCE [LARGE SCALE GENOMIC DNA]</scope>
    <source>
        <strain evidence="2">JCM 30598</strain>
    </source>
</reference>